<reference evidence="1" key="1">
    <citation type="journal article" date="2017" name="Nature">
        <title>The sunflower genome provides insights into oil metabolism, flowering and Asterid evolution.</title>
        <authorList>
            <person name="Badouin H."/>
            <person name="Gouzy J."/>
            <person name="Grassa C.J."/>
            <person name="Murat F."/>
            <person name="Staton S.E."/>
            <person name="Cottret L."/>
            <person name="Lelandais-Briere C."/>
            <person name="Owens G.L."/>
            <person name="Carrere S."/>
            <person name="Mayjonade B."/>
            <person name="Legrand L."/>
            <person name="Gill N."/>
            <person name="Kane N.C."/>
            <person name="Bowers J.E."/>
            <person name="Hubner S."/>
            <person name="Bellec A."/>
            <person name="Berard A."/>
            <person name="Berges H."/>
            <person name="Blanchet N."/>
            <person name="Boniface M.C."/>
            <person name="Brunel D."/>
            <person name="Catrice O."/>
            <person name="Chaidir N."/>
            <person name="Claudel C."/>
            <person name="Donnadieu C."/>
            <person name="Faraut T."/>
            <person name="Fievet G."/>
            <person name="Helmstetter N."/>
            <person name="King M."/>
            <person name="Knapp S.J."/>
            <person name="Lai Z."/>
            <person name="Le Paslier M.C."/>
            <person name="Lippi Y."/>
            <person name="Lorenzon L."/>
            <person name="Mandel J.R."/>
            <person name="Marage G."/>
            <person name="Marchand G."/>
            <person name="Marquand E."/>
            <person name="Bret-Mestries E."/>
            <person name="Morien E."/>
            <person name="Nambeesan S."/>
            <person name="Nguyen T."/>
            <person name="Pegot-Espagnet P."/>
            <person name="Pouilly N."/>
            <person name="Raftis F."/>
            <person name="Sallet E."/>
            <person name="Schiex T."/>
            <person name="Thomas J."/>
            <person name="Vandecasteele C."/>
            <person name="Vares D."/>
            <person name="Vear F."/>
            <person name="Vautrin S."/>
            <person name="Crespi M."/>
            <person name="Mangin B."/>
            <person name="Burke J.M."/>
            <person name="Salse J."/>
            <person name="Munos S."/>
            <person name="Vincourt P."/>
            <person name="Rieseberg L.H."/>
            <person name="Langlade N.B."/>
        </authorList>
    </citation>
    <scope>NUCLEOTIDE SEQUENCE</scope>
    <source>
        <tissue evidence="1">Leaves</tissue>
    </source>
</reference>
<gene>
    <name evidence="1" type="ORF">HanXRQr2_Chr11g0519291</name>
</gene>
<comment type="caution">
    <text evidence="1">The sequence shown here is derived from an EMBL/GenBank/DDBJ whole genome shotgun (WGS) entry which is preliminary data.</text>
</comment>
<reference evidence="1" key="2">
    <citation type="submission" date="2020-06" db="EMBL/GenBank/DDBJ databases">
        <title>Helianthus annuus Genome sequencing and assembly Release 2.</title>
        <authorList>
            <person name="Gouzy J."/>
            <person name="Langlade N."/>
            <person name="Munos S."/>
        </authorList>
    </citation>
    <scope>NUCLEOTIDE SEQUENCE</scope>
    <source>
        <tissue evidence="1">Leaves</tissue>
    </source>
</reference>
<keyword evidence="2" id="KW-1185">Reference proteome</keyword>
<evidence type="ECO:0000313" key="1">
    <source>
        <dbReference type="EMBL" id="KAF5784416.1"/>
    </source>
</evidence>
<protein>
    <submittedName>
        <fullName evidence="1">Uncharacterized protein</fullName>
    </submittedName>
</protein>
<dbReference type="EMBL" id="MNCJ02000326">
    <property type="protein sequence ID" value="KAF5784416.1"/>
    <property type="molecule type" value="Genomic_DNA"/>
</dbReference>
<organism evidence="1 2">
    <name type="scientific">Helianthus annuus</name>
    <name type="common">Common sunflower</name>
    <dbReference type="NCBI Taxonomy" id="4232"/>
    <lineage>
        <taxon>Eukaryota</taxon>
        <taxon>Viridiplantae</taxon>
        <taxon>Streptophyta</taxon>
        <taxon>Embryophyta</taxon>
        <taxon>Tracheophyta</taxon>
        <taxon>Spermatophyta</taxon>
        <taxon>Magnoliopsida</taxon>
        <taxon>eudicotyledons</taxon>
        <taxon>Gunneridae</taxon>
        <taxon>Pentapetalae</taxon>
        <taxon>asterids</taxon>
        <taxon>campanulids</taxon>
        <taxon>Asterales</taxon>
        <taxon>Asteraceae</taxon>
        <taxon>Asteroideae</taxon>
        <taxon>Heliantheae alliance</taxon>
        <taxon>Heliantheae</taxon>
        <taxon>Helianthus</taxon>
    </lineage>
</organism>
<dbReference type="Proteomes" id="UP000215914">
    <property type="component" value="Unassembled WGS sequence"/>
</dbReference>
<name>A0A9K3N271_HELAN</name>
<sequence length="149" mass="17345">MAHTEPFRNHKDCLLHCLCRLTQDRVWLTKNSFHLSISSRHGSLRNMFGSHRTCCSSFFLSTVITAFNTDLFFSSQPSSLEGYSPLLRTDSQNGEHRLHPLSFRPRSDTKCWDFKAYNTHKTLKDKLTNKKLILLLQKPTCIHCNLYII</sequence>
<proteinExistence type="predicted"/>
<accession>A0A9K3N271</accession>
<dbReference type="Gramene" id="mRNA:HanXRQr2_Chr11g0519291">
    <property type="protein sequence ID" value="CDS:HanXRQr2_Chr11g0519291.1"/>
    <property type="gene ID" value="HanXRQr2_Chr11g0519291"/>
</dbReference>
<dbReference type="AlphaFoldDB" id="A0A9K3N271"/>
<evidence type="ECO:0000313" key="2">
    <source>
        <dbReference type="Proteomes" id="UP000215914"/>
    </source>
</evidence>